<evidence type="ECO:0000313" key="1">
    <source>
        <dbReference type="EMBL" id="SKA79811.1"/>
    </source>
</evidence>
<evidence type="ECO:0000313" key="2">
    <source>
        <dbReference type="Proteomes" id="UP000189733"/>
    </source>
</evidence>
<sequence length="61" mass="6906">MARSHGDPKPYTIDTVFELDDVVEHSKFGTGYVSELIDNDKVKIMFQCGEKMLRCGLRNVA</sequence>
<accession>A0A1T4WT87</accession>
<dbReference type="AlphaFoldDB" id="A0A1T4WT87"/>
<reference evidence="1 2" key="1">
    <citation type="submission" date="2017-02" db="EMBL/GenBank/DDBJ databases">
        <authorList>
            <person name="Peterson S.W."/>
        </authorList>
    </citation>
    <scope>NUCLEOTIDE SEQUENCE [LARGE SCALE GENOMIC DNA]</scope>
    <source>
        <strain evidence="1 2">DSM 18034</strain>
    </source>
</reference>
<keyword evidence="2" id="KW-1185">Reference proteome</keyword>
<organism evidence="1 2">
    <name type="scientific">Desulfobaculum bizertense DSM 18034</name>
    <dbReference type="NCBI Taxonomy" id="1121442"/>
    <lineage>
        <taxon>Bacteria</taxon>
        <taxon>Pseudomonadati</taxon>
        <taxon>Thermodesulfobacteriota</taxon>
        <taxon>Desulfovibrionia</taxon>
        <taxon>Desulfovibrionales</taxon>
        <taxon>Desulfovibrionaceae</taxon>
        <taxon>Desulfobaculum</taxon>
    </lineage>
</organism>
<dbReference type="STRING" id="1121442.SAMN02745702_02578"/>
<dbReference type="Proteomes" id="UP000189733">
    <property type="component" value="Unassembled WGS sequence"/>
</dbReference>
<gene>
    <name evidence="1" type="ORF">SAMN02745702_02578</name>
</gene>
<protein>
    <submittedName>
        <fullName evidence="1">Uncharacterized protein</fullName>
    </submittedName>
</protein>
<name>A0A1T4WT87_9BACT</name>
<proteinExistence type="predicted"/>
<dbReference type="EMBL" id="FUYA01000010">
    <property type="protein sequence ID" value="SKA79811.1"/>
    <property type="molecule type" value="Genomic_DNA"/>
</dbReference>